<evidence type="ECO:0000313" key="1">
    <source>
        <dbReference type="EMBL" id="MBZ4184775.1"/>
    </source>
</evidence>
<evidence type="ECO:0000313" key="2">
    <source>
        <dbReference type="Proteomes" id="UP001430290"/>
    </source>
</evidence>
<accession>A0ABS7TAA7</accession>
<dbReference type="EMBL" id="JAIQDJ010000001">
    <property type="protein sequence ID" value="MBZ4184775.1"/>
    <property type="molecule type" value="Genomic_DNA"/>
</dbReference>
<dbReference type="Gene3D" id="1.10.238.160">
    <property type="match status" value="1"/>
</dbReference>
<protein>
    <submittedName>
        <fullName evidence="1">AlpA family phage regulatory protein</fullName>
    </submittedName>
</protein>
<name>A0ABS7TAA7_9GAMM</name>
<dbReference type="Proteomes" id="UP001430290">
    <property type="component" value="Unassembled WGS sequence"/>
</dbReference>
<organism evidence="1 2">
    <name type="scientific">Thermomonas beijingensis</name>
    <dbReference type="NCBI Taxonomy" id="2872701"/>
    <lineage>
        <taxon>Bacteria</taxon>
        <taxon>Pseudomonadati</taxon>
        <taxon>Pseudomonadota</taxon>
        <taxon>Gammaproteobacteria</taxon>
        <taxon>Lysobacterales</taxon>
        <taxon>Lysobacteraceae</taxon>
        <taxon>Thermomonas</taxon>
    </lineage>
</organism>
<gene>
    <name evidence="1" type="ORF">K7B09_00345</name>
</gene>
<keyword evidence="2" id="KW-1185">Reference proteome</keyword>
<reference evidence="1" key="1">
    <citation type="submission" date="2021-09" db="EMBL/GenBank/DDBJ databases">
        <authorList>
            <person name="Wu T."/>
            <person name="Guo S.Z."/>
        </authorList>
    </citation>
    <scope>NUCLEOTIDE SEQUENCE</scope>
    <source>
        <strain evidence="1">RSS-23</strain>
    </source>
</reference>
<sequence>MQDFTSLESRLLPLSGFLRLHDIVGRAERVGRQGRPVRAAIPALFPVSRSTWWAGVRAGRYPQPVKIGRRCTAWRVEDIRALIEGEGGSARSSVDKYGLSEAVGGRLDCATNRNSGRSWC</sequence>
<comment type="caution">
    <text evidence="1">The sequence shown here is derived from an EMBL/GenBank/DDBJ whole genome shotgun (WGS) entry which is preliminary data.</text>
</comment>
<proteinExistence type="predicted"/>